<keyword evidence="2" id="KW-1133">Transmembrane helix</keyword>
<evidence type="ECO:0000259" key="3">
    <source>
        <dbReference type="Pfam" id="PF13514"/>
    </source>
</evidence>
<proteinExistence type="predicted"/>
<feature type="coiled-coil region" evidence="1">
    <location>
        <begin position="386"/>
        <end position="460"/>
    </location>
</feature>
<gene>
    <name evidence="4" type="ORF">HMPREF3213_01936</name>
</gene>
<organism evidence="4 5">
    <name type="scientific">Heyndrickxia coagulans</name>
    <name type="common">Weizmannia coagulans</name>
    <dbReference type="NCBI Taxonomy" id="1398"/>
    <lineage>
        <taxon>Bacteria</taxon>
        <taxon>Bacillati</taxon>
        <taxon>Bacillota</taxon>
        <taxon>Bacilli</taxon>
        <taxon>Bacillales</taxon>
        <taxon>Bacillaceae</taxon>
        <taxon>Heyndrickxia</taxon>
    </lineage>
</organism>
<evidence type="ECO:0000313" key="5">
    <source>
        <dbReference type="Proteomes" id="UP000070376"/>
    </source>
</evidence>
<dbReference type="PANTHER" id="PTHR41259">
    <property type="entry name" value="DOUBLE-STRAND BREAK REPAIR RAD50 ATPASE, PUTATIVE-RELATED"/>
    <property type="match status" value="1"/>
</dbReference>
<dbReference type="RefSeq" id="WP_061086838.1">
    <property type="nucleotide sequence ID" value="NZ_CP017888.1"/>
</dbReference>
<dbReference type="SUPFAM" id="SSF52540">
    <property type="entry name" value="P-loop containing nucleoside triphosphate hydrolases"/>
    <property type="match status" value="2"/>
</dbReference>
<sequence length="995" mass="114721">MKIREVHIYGFGRLVDFHMENLSDLQVIYGENEAGKSTFMAFIEAVLFGFPSRQQNGQHYEPKFSPVYGGRLVLETEKDGKITVERIKGRAAGEVSVTFADGRTGGEEVLAQVLNGLNRQMFQSIYSFNLQSLQEIRKLTGDDFSRYLFAAGTIGTDALLSAERELEKEMEARFKPNGRKPVLNVQLRKLQAMEKELNHLKAENGRYGEWKARLATIEAAQEEAEAELEALRGTVQQYEHLTSLWPLYAERKHIKLQLAEIGPVRFPADGIRRLDALMSEWRASTGRLSAVKKQKQVLVEKMEGEQPDPLFVRHEGEIKKLLDDWPQYRGWQAEAERLQSEREILDSQISELSGMLHLTASQVEKVPQLDLSIAAKERLSTLIKAYDHHRSRNDALQAQLEDLRARMNAVEQQCALLEKELVSEEAFRDLSAKRQEKEKKSLLEADIRRGKQQLSRLKKMADEARKPPVLFFGLALLFLMAGVWSLLTGQYLFLGVFVLGAIVSGYHALKGKRNPFEEEIRALEQELEEEEKELRNWKDGDTDWHEYERQKQLRENWKQLILKLEEGEQNGRQMQNRKQRLEAEERQLLAEISHFRQTLQLGDGFRPGQLPDAFQLLTDLSGKLRERSRIEKKLAQLSASQSAFAERMENLWSRLHVNWPLRQEGILLLQQACAEQQERKIRLQEWEKKCAELEEQLQLLESEAEATDKEIKKLFALAGAANEEDFRKAGSLFQQYEKLTGQLEIIDLRISREDLERLERIEDVSIFEQEKQKLEEKIAEKANALRSMRKEAAEIRFELDRLEKGGTFTEKLHEYYSALSDFREEAFEWARFATAKRLLSGMMKRLRETRFPQVLNKAEAYLQSLTNGSYVSLHMGGEDGRFYVKRRDDVLFAANELSQATAEQLYIALRFSLAEALGGEFPSPVVIDDGFVNFDIYRTEKMARLLDQVSESRQVLLFTCQQPMLRFFKGHEVKTLGAIHGQELTGSGNISRIQP</sequence>
<dbReference type="Pfam" id="PF13514">
    <property type="entry name" value="AAA_27"/>
    <property type="match status" value="1"/>
</dbReference>
<dbReference type="PANTHER" id="PTHR41259:SF1">
    <property type="entry name" value="DOUBLE-STRAND BREAK REPAIR RAD50 ATPASE, PUTATIVE-RELATED"/>
    <property type="match status" value="1"/>
</dbReference>
<feature type="transmembrane region" description="Helical" evidence="2">
    <location>
        <begin position="468"/>
        <end position="485"/>
    </location>
</feature>
<comment type="caution">
    <text evidence="4">The sequence shown here is derived from an EMBL/GenBank/DDBJ whole genome shotgun (WGS) entry which is preliminary data.</text>
</comment>
<evidence type="ECO:0000256" key="1">
    <source>
        <dbReference type="SAM" id="Coils"/>
    </source>
</evidence>
<feature type="coiled-coil region" evidence="1">
    <location>
        <begin position="183"/>
        <end position="241"/>
    </location>
</feature>
<feature type="coiled-coil region" evidence="1">
    <location>
        <begin position="674"/>
        <end position="717"/>
    </location>
</feature>
<dbReference type="Proteomes" id="UP000070376">
    <property type="component" value="Unassembled WGS sequence"/>
</dbReference>
<feature type="coiled-coil region" evidence="1">
    <location>
        <begin position="564"/>
        <end position="598"/>
    </location>
</feature>
<dbReference type="EMBL" id="LRPN01000070">
    <property type="protein sequence ID" value="KWZ81619.1"/>
    <property type="molecule type" value="Genomic_DNA"/>
</dbReference>
<protein>
    <recommendedName>
        <fullName evidence="3">YhaN AAA domain-containing protein</fullName>
    </recommendedName>
</protein>
<dbReference type="Gene3D" id="3.40.50.300">
    <property type="entry name" value="P-loop containing nucleotide triphosphate hydrolases"/>
    <property type="match status" value="2"/>
</dbReference>
<reference evidence="5" key="1">
    <citation type="submission" date="2016-01" db="EMBL/GenBank/DDBJ databases">
        <authorList>
            <person name="Mitreva M."/>
            <person name="Pepin K.H."/>
            <person name="Mihindukulasuriya K.A."/>
            <person name="Fulton R."/>
            <person name="Fronick C."/>
            <person name="O'Laughlin M."/>
            <person name="Miner T."/>
            <person name="Herter B."/>
            <person name="Rosa B.A."/>
            <person name="Cordes M."/>
            <person name="Tomlinson C."/>
            <person name="Wollam A."/>
            <person name="Palsikar V.B."/>
            <person name="Mardis E.R."/>
            <person name="Wilson R.K."/>
        </authorList>
    </citation>
    <scope>NUCLEOTIDE SEQUENCE [LARGE SCALE GENOMIC DNA]</scope>
    <source>
        <strain evidence="5">GED7749B</strain>
    </source>
</reference>
<accession>A0A133KPJ4</accession>
<feature type="coiled-coil region" evidence="1">
    <location>
        <begin position="506"/>
        <end position="540"/>
    </location>
</feature>
<evidence type="ECO:0000313" key="4">
    <source>
        <dbReference type="EMBL" id="KWZ81619.1"/>
    </source>
</evidence>
<keyword evidence="1" id="KW-0175">Coiled coil</keyword>
<keyword evidence="2" id="KW-0812">Transmembrane</keyword>
<dbReference type="InterPro" id="IPR038734">
    <property type="entry name" value="YhaN_AAA"/>
</dbReference>
<keyword evidence="2" id="KW-0472">Membrane</keyword>
<feature type="transmembrane region" description="Helical" evidence="2">
    <location>
        <begin position="491"/>
        <end position="509"/>
    </location>
</feature>
<name>A0A133KPJ4_HEYCO</name>
<dbReference type="InterPro" id="IPR027417">
    <property type="entry name" value="P-loop_NTPase"/>
</dbReference>
<dbReference type="PATRIC" id="fig|1398.22.peg.1938"/>
<feature type="domain" description="YhaN AAA" evidence="3">
    <location>
        <begin position="1"/>
        <end position="202"/>
    </location>
</feature>
<feature type="coiled-coil region" evidence="1">
    <location>
        <begin position="764"/>
        <end position="805"/>
    </location>
</feature>
<dbReference type="AlphaFoldDB" id="A0A133KPJ4"/>
<evidence type="ECO:0000256" key="2">
    <source>
        <dbReference type="SAM" id="Phobius"/>
    </source>
</evidence>
<feature type="coiled-coil region" evidence="1">
    <location>
        <begin position="328"/>
        <end position="355"/>
    </location>
</feature>